<keyword evidence="2" id="KW-1185">Reference proteome</keyword>
<accession>A0ABV6K0G0</accession>
<reference evidence="1 2" key="1">
    <citation type="submission" date="2024-09" db="EMBL/GenBank/DDBJ databases">
        <authorList>
            <person name="Sun Q."/>
            <person name="Mori K."/>
        </authorList>
    </citation>
    <scope>NUCLEOTIDE SEQUENCE [LARGE SCALE GENOMIC DNA]</scope>
    <source>
        <strain evidence="1 2">TBRC 5777</strain>
    </source>
</reference>
<dbReference type="RefSeq" id="WP_377046813.1">
    <property type="nucleotide sequence ID" value="NZ_JBHLUN010000037.1"/>
</dbReference>
<sequence>MLRPRDLTPDEMRRIDCWNEGNTAPEVAKLLGTTESLVYVALARARLAGVRLQQRKEVEARTSLPRLSPAEVDARMDILRLQTNRPASPRARQPWVSIFDRVPDPLEQYRRGEPAMPEMAQRFR</sequence>
<dbReference type="Proteomes" id="UP001589865">
    <property type="component" value="Unassembled WGS sequence"/>
</dbReference>
<evidence type="ECO:0000313" key="1">
    <source>
        <dbReference type="EMBL" id="MFC0411062.1"/>
    </source>
</evidence>
<proteinExistence type="predicted"/>
<comment type="caution">
    <text evidence="1">The sequence shown here is derived from an EMBL/GenBank/DDBJ whole genome shotgun (WGS) entry which is preliminary data.</text>
</comment>
<dbReference type="EMBL" id="JBHLUN010000037">
    <property type="protein sequence ID" value="MFC0411062.1"/>
    <property type="molecule type" value="Genomic_DNA"/>
</dbReference>
<evidence type="ECO:0008006" key="3">
    <source>
        <dbReference type="Google" id="ProtNLM"/>
    </source>
</evidence>
<organism evidence="1 2">
    <name type="scientific">Roseomonas elaeocarpi</name>
    <dbReference type="NCBI Taxonomy" id="907779"/>
    <lineage>
        <taxon>Bacteria</taxon>
        <taxon>Pseudomonadati</taxon>
        <taxon>Pseudomonadota</taxon>
        <taxon>Alphaproteobacteria</taxon>
        <taxon>Acetobacterales</taxon>
        <taxon>Roseomonadaceae</taxon>
        <taxon>Roseomonas</taxon>
    </lineage>
</organism>
<protein>
    <recommendedName>
        <fullName evidence="3">Helix-turn-helix domain-containing protein</fullName>
    </recommendedName>
</protein>
<gene>
    <name evidence="1" type="ORF">ACFFGY_22680</name>
</gene>
<name>A0ABV6K0G0_9PROT</name>
<evidence type="ECO:0000313" key="2">
    <source>
        <dbReference type="Proteomes" id="UP001589865"/>
    </source>
</evidence>